<dbReference type="PANTHER" id="PTHR21669">
    <property type="entry name" value="CAPZ-INTERACTING PROTEIN AND RELATED PROTEINS"/>
    <property type="match status" value="1"/>
</dbReference>
<dbReference type="InterPro" id="IPR014840">
    <property type="entry name" value="HRD"/>
</dbReference>
<feature type="region of interest" description="Disordered" evidence="2">
    <location>
        <begin position="1"/>
        <end position="27"/>
    </location>
</feature>
<accession>A0A6A4WQ01</accession>
<dbReference type="AlphaFoldDB" id="A0A6A4WQ01"/>
<feature type="region of interest" description="Disordered" evidence="2">
    <location>
        <begin position="62"/>
        <end position="81"/>
    </location>
</feature>
<protein>
    <submittedName>
        <fullName evidence="5">Ubinuclein-2</fullName>
    </submittedName>
</protein>
<dbReference type="InterPro" id="IPR026947">
    <property type="entry name" value="UBN_middle_dom"/>
</dbReference>
<dbReference type="Pfam" id="PF08729">
    <property type="entry name" value="HUN"/>
    <property type="match status" value="1"/>
</dbReference>
<feature type="compositionally biased region" description="Basic and acidic residues" evidence="2">
    <location>
        <begin position="326"/>
        <end position="340"/>
    </location>
</feature>
<feature type="domain" description="Ubinuclein middle" evidence="4">
    <location>
        <begin position="341"/>
        <end position="562"/>
    </location>
</feature>
<dbReference type="PANTHER" id="PTHR21669:SF28">
    <property type="entry name" value="YEMANUCLEIN"/>
    <property type="match status" value="1"/>
</dbReference>
<evidence type="ECO:0000313" key="5">
    <source>
        <dbReference type="EMBL" id="KAF0307369.1"/>
    </source>
</evidence>
<dbReference type="EMBL" id="VIIS01000581">
    <property type="protein sequence ID" value="KAF0307369.1"/>
    <property type="molecule type" value="Genomic_DNA"/>
</dbReference>
<evidence type="ECO:0000313" key="6">
    <source>
        <dbReference type="Proteomes" id="UP000440578"/>
    </source>
</evidence>
<feature type="region of interest" description="Disordered" evidence="2">
    <location>
        <begin position="155"/>
        <end position="289"/>
    </location>
</feature>
<evidence type="ECO:0000256" key="1">
    <source>
        <dbReference type="ARBA" id="ARBA00022553"/>
    </source>
</evidence>
<feature type="compositionally biased region" description="Low complexity" evidence="2">
    <location>
        <begin position="256"/>
        <end position="274"/>
    </location>
</feature>
<feature type="compositionally biased region" description="Basic and acidic residues" evidence="2">
    <location>
        <begin position="232"/>
        <end position="245"/>
    </location>
</feature>
<feature type="region of interest" description="Disordered" evidence="2">
    <location>
        <begin position="482"/>
        <end position="501"/>
    </location>
</feature>
<feature type="compositionally biased region" description="Acidic residues" evidence="2">
    <location>
        <begin position="177"/>
        <end position="189"/>
    </location>
</feature>
<evidence type="ECO:0000259" key="3">
    <source>
        <dbReference type="Pfam" id="PF08729"/>
    </source>
</evidence>
<gene>
    <name evidence="5" type="ORF">FJT64_002298</name>
</gene>
<feature type="compositionally biased region" description="Low complexity" evidence="2">
    <location>
        <begin position="604"/>
        <end position="615"/>
    </location>
</feature>
<organism evidence="5 6">
    <name type="scientific">Amphibalanus amphitrite</name>
    <name type="common">Striped barnacle</name>
    <name type="synonym">Balanus amphitrite</name>
    <dbReference type="NCBI Taxonomy" id="1232801"/>
    <lineage>
        <taxon>Eukaryota</taxon>
        <taxon>Metazoa</taxon>
        <taxon>Ecdysozoa</taxon>
        <taxon>Arthropoda</taxon>
        <taxon>Crustacea</taxon>
        <taxon>Multicrustacea</taxon>
        <taxon>Cirripedia</taxon>
        <taxon>Thoracica</taxon>
        <taxon>Thoracicalcarea</taxon>
        <taxon>Balanomorpha</taxon>
        <taxon>Balanoidea</taxon>
        <taxon>Balanidae</taxon>
        <taxon>Amphibalaninae</taxon>
        <taxon>Amphibalanus</taxon>
    </lineage>
</organism>
<feature type="region of interest" description="Disordered" evidence="2">
    <location>
        <begin position="302"/>
        <end position="340"/>
    </location>
</feature>
<evidence type="ECO:0000256" key="2">
    <source>
        <dbReference type="SAM" id="MobiDB-lite"/>
    </source>
</evidence>
<feature type="region of interest" description="Disordered" evidence="2">
    <location>
        <begin position="576"/>
        <end position="661"/>
    </location>
</feature>
<dbReference type="OrthoDB" id="68076at2759"/>
<comment type="caution">
    <text evidence="5">The sequence shown here is derived from an EMBL/GenBank/DDBJ whole genome shotgun (WGS) entry which is preliminary data.</text>
</comment>
<dbReference type="Proteomes" id="UP000440578">
    <property type="component" value="Unassembled WGS sequence"/>
</dbReference>
<keyword evidence="6" id="KW-1185">Reference proteome</keyword>
<feature type="domain" description="Hpc2-related" evidence="3">
    <location>
        <begin position="101"/>
        <end position="150"/>
    </location>
</feature>
<keyword evidence="1" id="KW-0597">Phosphoprotein</keyword>
<feature type="compositionally biased region" description="Basic residues" evidence="2">
    <location>
        <begin position="646"/>
        <end position="661"/>
    </location>
</feature>
<sequence length="661" mass="73914">MAEPKTAVLLSAPKSAGSEQKSKKPARSLRFELTLQETTKETYSEFSYLDLVSKEKEKHVRHKVKANGVHPPDDPFGDSDDNVKEIARRFEEKYGTGDGMQRKKHRDVSELGQGYDENDPFIDNSDVHEEDLPSNQRPEFGGFYINRGALRLELIDGADPGRPPPARRKRVRRLSSDADDDVTTGEEQEPGVKRPRKRLGRPPKKDPSLLQKKKRRAIDGLLKKKPSLTVKELLEQKKAHRELQRAAETPPPAQPPAAAAEPAAETVNAAEAPTNGTAQTNGHDGSRDSMDETIAHVVAAAARQAGSSPATGGAERSSPPPPPAARKPERCRRPSEDDLPHLTPELAQLVTAIKAAAELAGRSGEGKMKFFTPEVNKMLLNIELRCQQELRRNDRQAVYLHLAAHLPCGTQTLIKRAKQLVLDEEKTVIRRPLNRLKESIAATMPGLKERYAEDCKKVMEANPNNYWELYYQFWELPMPDSKKAEQPAGAPDAKPPALPRKRFRWNDTTREHLHRVIEVRAHSFKMLKKRQGSVEEFLKTFLDTDVLPLWEKGWMTGRELMKRCLPVFQEEIKKKTRPGMKVTGTPPRKVGRPPSDSGSRHAARTAFATTTTDQSGGQGGPRRLPTAGAAASGRCPLPCRAALTGRRPRLPLPHRRRRRHL</sequence>
<proteinExistence type="predicted"/>
<reference evidence="5 6" key="1">
    <citation type="submission" date="2019-07" db="EMBL/GenBank/DDBJ databases">
        <title>Draft genome assembly of a fouling barnacle, Amphibalanus amphitrite (Darwin, 1854): The first reference genome for Thecostraca.</title>
        <authorList>
            <person name="Kim W."/>
        </authorList>
    </citation>
    <scope>NUCLEOTIDE SEQUENCE [LARGE SCALE GENOMIC DNA]</scope>
    <source>
        <strain evidence="5">SNU_AA5</strain>
        <tissue evidence="5">Soma without cirri and trophi</tissue>
    </source>
</reference>
<feature type="compositionally biased region" description="Basic residues" evidence="2">
    <location>
        <begin position="193"/>
        <end position="202"/>
    </location>
</feature>
<dbReference type="Pfam" id="PF14075">
    <property type="entry name" value="UBN_AB"/>
    <property type="match status" value="1"/>
</dbReference>
<dbReference type="GO" id="GO:0005634">
    <property type="term" value="C:nucleus"/>
    <property type="evidence" value="ECO:0007669"/>
    <property type="project" value="TreeGrafter"/>
</dbReference>
<feature type="region of interest" description="Disordered" evidence="2">
    <location>
        <begin position="91"/>
        <end position="142"/>
    </location>
</feature>
<name>A0A6A4WQ01_AMPAM</name>
<dbReference type="GO" id="GO:0006325">
    <property type="term" value="P:chromatin organization"/>
    <property type="evidence" value="ECO:0007669"/>
    <property type="project" value="TreeGrafter"/>
</dbReference>
<evidence type="ECO:0000259" key="4">
    <source>
        <dbReference type="Pfam" id="PF14075"/>
    </source>
</evidence>